<evidence type="ECO:0000256" key="3">
    <source>
        <dbReference type="ARBA" id="ARBA00022989"/>
    </source>
</evidence>
<proteinExistence type="predicted"/>
<accession>A0AAD8F0J8</accession>
<comment type="subcellular location">
    <subcellularLocation>
        <location evidence="1">Membrane</location>
    </subcellularLocation>
</comment>
<dbReference type="PANTHER" id="PTHR46641">
    <property type="entry name" value="FMRFAMIDE RECEPTOR-RELATED"/>
    <property type="match status" value="1"/>
</dbReference>
<name>A0AAD8F0J8_BIOPF</name>
<gene>
    <name evidence="7" type="ORF">Bpfe_023281</name>
</gene>
<feature type="transmembrane region" description="Helical" evidence="5">
    <location>
        <begin position="144"/>
        <end position="165"/>
    </location>
</feature>
<evidence type="ECO:0000256" key="2">
    <source>
        <dbReference type="ARBA" id="ARBA00022692"/>
    </source>
</evidence>
<organism evidence="7 8">
    <name type="scientific">Biomphalaria pfeifferi</name>
    <name type="common">Bloodfluke planorb</name>
    <name type="synonym">Freshwater snail</name>
    <dbReference type="NCBI Taxonomy" id="112525"/>
    <lineage>
        <taxon>Eukaryota</taxon>
        <taxon>Metazoa</taxon>
        <taxon>Spiralia</taxon>
        <taxon>Lophotrochozoa</taxon>
        <taxon>Mollusca</taxon>
        <taxon>Gastropoda</taxon>
        <taxon>Heterobranchia</taxon>
        <taxon>Euthyneura</taxon>
        <taxon>Panpulmonata</taxon>
        <taxon>Hygrophila</taxon>
        <taxon>Lymnaeoidea</taxon>
        <taxon>Planorbidae</taxon>
        <taxon>Biomphalaria</taxon>
    </lineage>
</organism>
<dbReference type="SUPFAM" id="SSF81321">
    <property type="entry name" value="Family A G protein-coupled receptor-like"/>
    <property type="match status" value="1"/>
</dbReference>
<protein>
    <submittedName>
        <fullName evidence="7">Adenosine receptor A1</fullName>
    </submittedName>
</protein>
<keyword evidence="8" id="KW-1185">Reference proteome</keyword>
<dbReference type="EMBL" id="JASAOG010000153">
    <property type="protein sequence ID" value="KAK0047297.1"/>
    <property type="molecule type" value="Genomic_DNA"/>
</dbReference>
<evidence type="ECO:0000256" key="1">
    <source>
        <dbReference type="ARBA" id="ARBA00004370"/>
    </source>
</evidence>
<sequence length="348" mass="38659">MTSNLTSVYLTSGQNDMVLLQICNINNVYLLAIVSLFGLLFNAINICVFVKQGFRDKVNISLFALAVSDIGTLLSSLIYSVSINPLLISAGLPVSLYELQGVVAAFPRATFSRITNCVTTYITFERCMCVVLPIKVKGIITARVTAVTLVFIYLAVASTLIPLYLGLVVRWRFDPFYNRTILGMTFEFNSGPANINAVLNLHSSIQLASFILISLFTSVLAGELRKQSKWRQQAAQTNDISSRVARKRVSKTIRMIAVMATIYIVCYSLTVFHLIYNAVEPAYRSTLFAMYSSVLSFAILMESVNSSIGIFLYYTMSAKYRITFIRIFLPYSQSTKSAAAYSATSEID</sequence>
<keyword evidence="7" id="KW-0675">Receptor</keyword>
<feature type="transmembrane region" description="Helical" evidence="5">
    <location>
        <begin position="256"/>
        <end position="276"/>
    </location>
</feature>
<dbReference type="InterPro" id="IPR000276">
    <property type="entry name" value="GPCR_Rhodpsn"/>
</dbReference>
<dbReference type="GO" id="GO:0004930">
    <property type="term" value="F:G protein-coupled receptor activity"/>
    <property type="evidence" value="ECO:0007669"/>
    <property type="project" value="InterPro"/>
</dbReference>
<dbReference type="PROSITE" id="PS50262">
    <property type="entry name" value="G_PROTEIN_RECEP_F1_2"/>
    <property type="match status" value="1"/>
</dbReference>
<dbReference type="GO" id="GO:0016020">
    <property type="term" value="C:membrane"/>
    <property type="evidence" value="ECO:0007669"/>
    <property type="project" value="UniProtKB-SubCell"/>
</dbReference>
<keyword evidence="2 5" id="KW-0812">Transmembrane</keyword>
<dbReference type="Pfam" id="PF00001">
    <property type="entry name" value="7tm_1"/>
    <property type="match status" value="1"/>
</dbReference>
<feature type="transmembrane region" description="Helical" evidence="5">
    <location>
        <begin position="28"/>
        <end position="50"/>
    </location>
</feature>
<evidence type="ECO:0000313" key="8">
    <source>
        <dbReference type="Proteomes" id="UP001233172"/>
    </source>
</evidence>
<dbReference type="PRINTS" id="PR00237">
    <property type="entry name" value="GPCRRHODOPSN"/>
</dbReference>
<keyword evidence="3 5" id="KW-1133">Transmembrane helix</keyword>
<reference evidence="7" key="2">
    <citation type="submission" date="2023-04" db="EMBL/GenBank/DDBJ databases">
        <authorList>
            <person name="Bu L."/>
            <person name="Lu L."/>
            <person name="Laidemitt M.R."/>
            <person name="Zhang S.M."/>
            <person name="Mutuku M."/>
            <person name="Mkoji G."/>
            <person name="Steinauer M."/>
            <person name="Loker E.S."/>
        </authorList>
    </citation>
    <scope>NUCLEOTIDE SEQUENCE</scope>
    <source>
        <strain evidence="7">KasaAsao</strain>
        <tissue evidence="7">Whole Snail</tissue>
    </source>
</reference>
<feature type="domain" description="G-protein coupled receptors family 1 profile" evidence="6">
    <location>
        <begin position="26"/>
        <end position="313"/>
    </location>
</feature>
<dbReference type="PANTHER" id="PTHR46641:SF2">
    <property type="entry name" value="FMRFAMIDE RECEPTOR"/>
    <property type="match status" value="1"/>
</dbReference>
<feature type="transmembrane region" description="Helical" evidence="5">
    <location>
        <begin position="288"/>
        <end position="314"/>
    </location>
</feature>
<dbReference type="InterPro" id="IPR017452">
    <property type="entry name" value="GPCR_Rhodpsn_7TM"/>
</dbReference>
<dbReference type="InterPro" id="IPR052954">
    <property type="entry name" value="GPCR-Ligand_Int"/>
</dbReference>
<reference evidence="7" key="1">
    <citation type="journal article" date="2023" name="PLoS Negl. Trop. Dis.">
        <title>A genome sequence for Biomphalaria pfeifferi, the major vector snail for the human-infecting parasite Schistosoma mansoni.</title>
        <authorList>
            <person name="Bu L."/>
            <person name="Lu L."/>
            <person name="Laidemitt M.R."/>
            <person name="Zhang S.M."/>
            <person name="Mutuku M."/>
            <person name="Mkoji G."/>
            <person name="Steinauer M."/>
            <person name="Loker E.S."/>
        </authorList>
    </citation>
    <scope>NUCLEOTIDE SEQUENCE</scope>
    <source>
        <strain evidence="7">KasaAsao</strain>
    </source>
</reference>
<dbReference type="Proteomes" id="UP001233172">
    <property type="component" value="Unassembled WGS sequence"/>
</dbReference>
<evidence type="ECO:0000256" key="4">
    <source>
        <dbReference type="ARBA" id="ARBA00023136"/>
    </source>
</evidence>
<evidence type="ECO:0000259" key="6">
    <source>
        <dbReference type="PROSITE" id="PS50262"/>
    </source>
</evidence>
<comment type="caution">
    <text evidence="7">The sequence shown here is derived from an EMBL/GenBank/DDBJ whole genome shotgun (WGS) entry which is preliminary data.</text>
</comment>
<dbReference type="Gene3D" id="1.20.1070.10">
    <property type="entry name" value="Rhodopsin 7-helix transmembrane proteins"/>
    <property type="match status" value="1"/>
</dbReference>
<evidence type="ECO:0000256" key="5">
    <source>
        <dbReference type="SAM" id="Phobius"/>
    </source>
</evidence>
<keyword evidence="4 5" id="KW-0472">Membrane</keyword>
<dbReference type="AlphaFoldDB" id="A0AAD8F0J8"/>
<feature type="transmembrane region" description="Helical" evidence="5">
    <location>
        <begin position="204"/>
        <end position="222"/>
    </location>
</feature>
<evidence type="ECO:0000313" key="7">
    <source>
        <dbReference type="EMBL" id="KAK0047297.1"/>
    </source>
</evidence>